<dbReference type="PANTHER" id="PTHR21567:SF9">
    <property type="entry name" value="CLIP-ASSOCIATING PROTEIN"/>
    <property type="match status" value="1"/>
</dbReference>
<feature type="region of interest" description="Disordered" evidence="6">
    <location>
        <begin position="257"/>
        <end position="453"/>
    </location>
</feature>
<dbReference type="InterPro" id="IPR016024">
    <property type="entry name" value="ARM-type_fold"/>
</dbReference>
<dbReference type="Gene3D" id="1.25.10.10">
    <property type="entry name" value="Leucine-rich Repeat Variant"/>
    <property type="match status" value="2"/>
</dbReference>
<accession>A0A4V1J1N1</accession>
<keyword evidence="5" id="KW-0498">Mitosis</keyword>
<evidence type="ECO:0000256" key="2">
    <source>
        <dbReference type="ARBA" id="ARBA00009549"/>
    </source>
</evidence>
<name>A0A4V1J1N1_9FUNG</name>
<dbReference type="InterPro" id="IPR024395">
    <property type="entry name" value="CLASP_N_dom"/>
</dbReference>
<dbReference type="GO" id="GO:0005815">
    <property type="term" value="C:microtubule organizing center"/>
    <property type="evidence" value="ECO:0007669"/>
    <property type="project" value="TreeGrafter"/>
</dbReference>
<sequence length="1106" mass="119027">MVDPKPVQVHSKKELEQELAKLVKLFAEKESEDNWERRDKALNHLRGLLRGGAHEEHSDVFMVGFHQLLDGIIETIHSLRTSLVLTVLALVTDLTHYLNTSIDPKVEVLLQNLIKACAATKKLISQGAAATANELLRNTSYHVRNLNAIQLAVADKNGQLRAYAMGFVKTVLEAHAHNRYDAITRSGGVDIIDKCLRRGVADASPNTREISREAFQLFWELWQDRAQAILNSVDASIKKQLIRQLGKLYTASTQGITVPGRAPLRPASRAGNAANGSNGSSSSAKTRASSSLGKHVLTVTTSEDAPVPTSPGAAKPRQPSCRSTRTARPGTPSSSIVSPPMSPRRPPSRMSASSSNESRSRSPSGPRRTPSSGSRASVMSPQPPLSPTTSLSSSAARRLSVSPPPARQVTTTRSSSPGGSKRPMSPTIGRRSQSVASHRAGAQAARRPGSSLGHRRLPLIDQLKHADWRVRVEGLVEMAHMVQAEGSSYEALVEAKALPVAQTLSPVLLDLFTDANADVVKAALLPEHIDAITQVVPLEQIIMRVISIETSGDATKSSGTGKMTPLKRMKQSLGDYYVAPALCRCLVSGGASAMSTAKKAGSGTAAMSAAGRRKVIAGVVAWMKEMSERVIDEANGEIGYEARCYFADMSNFKLYLTRLFPLLSTTSTTSKIYHDLVDLINNLREVNHVLFEQVLYSFDAAVVADVEAVTGICSTGMEGAGGEDEEDEEEDGYYDDDPEIGLPAYTREHIEVGEEDGVYDDGDEYGDEYDAQAYVADEAEHDVAEVDGSMANLSMHEDAAHAQDVATPLTPPKGHSMTNGHDVNHHANGHVNGHANGTNGTKPQASPLPLRISTDVDRKPAMLPYRREGLSATSPVSAGVSDKIDILHRGLAQLHDGTADSMIFRKLIRLAKETSPEIDPLLTESVWGANGEGFSALVTESIGFLENEKDVAKKEYCILLVKQLLHCESALLGVDANALLRQLMVCRVNDAHSVCSAAEDALDAFVSLTNHHVCLDALVHLLEGCVAHAASHDDDNDDNDNNDTGSMNGSIHGHDTGASINFRALFGLKSNPLASGFALFCKLLHRPECTILSSDMVTKIVRLATE</sequence>
<dbReference type="GO" id="GO:0005881">
    <property type="term" value="C:cytoplasmic microtubule"/>
    <property type="evidence" value="ECO:0007669"/>
    <property type="project" value="TreeGrafter"/>
</dbReference>
<keyword evidence="5" id="KW-0131">Cell cycle</keyword>
<gene>
    <name evidence="8" type="ORF">SYNPS1DRAFT_28634</name>
</gene>
<dbReference type="Proteomes" id="UP000278143">
    <property type="component" value="Unassembled WGS sequence"/>
</dbReference>
<dbReference type="SUPFAM" id="SSF48371">
    <property type="entry name" value="ARM repeat"/>
    <property type="match status" value="1"/>
</dbReference>
<feature type="compositionally biased region" description="Low complexity" evidence="6">
    <location>
        <begin position="348"/>
        <end position="377"/>
    </location>
</feature>
<evidence type="ECO:0000313" key="9">
    <source>
        <dbReference type="Proteomes" id="UP000278143"/>
    </source>
</evidence>
<dbReference type="GO" id="GO:0008017">
    <property type="term" value="F:microtubule binding"/>
    <property type="evidence" value="ECO:0007669"/>
    <property type="project" value="TreeGrafter"/>
</dbReference>
<comment type="similarity">
    <text evidence="2">Belongs to the CLASP family.</text>
</comment>
<feature type="compositionally biased region" description="Low complexity" evidence="6">
    <location>
        <begin position="265"/>
        <end position="291"/>
    </location>
</feature>
<dbReference type="GO" id="GO:0051301">
    <property type="term" value="P:cell division"/>
    <property type="evidence" value="ECO:0007669"/>
    <property type="project" value="UniProtKB-KW"/>
</dbReference>
<dbReference type="AlphaFoldDB" id="A0A4V1J1N1"/>
<keyword evidence="9" id="KW-1185">Reference proteome</keyword>
<proteinExistence type="inferred from homology"/>
<evidence type="ECO:0000256" key="5">
    <source>
        <dbReference type="ARBA" id="ARBA00022776"/>
    </source>
</evidence>
<evidence type="ECO:0000259" key="7">
    <source>
        <dbReference type="SMART" id="SM01349"/>
    </source>
</evidence>
<evidence type="ECO:0000256" key="3">
    <source>
        <dbReference type="ARBA" id="ARBA00022618"/>
    </source>
</evidence>
<dbReference type="GO" id="GO:1990023">
    <property type="term" value="C:mitotic spindle midzone"/>
    <property type="evidence" value="ECO:0007669"/>
    <property type="project" value="TreeGrafter"/>
</dbReference>
<comment type="subcellular location">
    <subcellularLocation>
        <location evidence="1">Cytoplasm</location>
        <location evidence="1">Cytoskeleton</location>
        <location evidence="1">Spindle</location>
    </subcellularLocation>
</comment>
<feature type="compositionally biased region" description="Polar residues" evidence="6">
    <location>
        <begin position="408"/>
        <end position="418"/>
    </location>
</feature>
<keyword evidence="4" id="KW-0493">Microtubule</keyword>
<organism evidence="8 9">
    <name type="scientific">Syncephalis pseudoplumigaleata</name>
    <dbReference type="NCBI Taxonomy" id="1712513"/>
    <lineage>
        <taxon>Eukaryota</taxon>
        <taxon>Fungi</taxon>
        <taxon>Fungi incertae sedis</taxon>
        <taxon>Zoopagomycota</taxon>
        <taxon>Zoopagomycotina</taxon>
        <taxon>Zoopagomycetes</taxon>
        <taxon>Zoopagales</taxon>
        <taxon>Piptocephalidaceae</taxon>
        <taxon>Syncephalis</taxon>
    </lineage>
</organism>
<dbReference type="PANTHER" id="PTHR21567">
    <property type="entry name" value="CLASP"/>
    <property type="match status" value="1"/>
</dbReference>
<dbReference type="InterPro" id="IPR011989">
    <property type="entry name" value="ARM-like"/>
</dbReference>
<feature type="domain" description="TOG" evidence="7">
    <location>
        <begin position="11"/>
        <end position="254"/>
    </location>
</feature>
<protein>
    <submittedName>
        <fullName evidence="8">Clasp N terminal-domain-containing protein</fullName>
    </submittedName>
</protein>
<evidence type="ECO:0000256" key="1">
    <source>
        <dbReference type="ARBA" id="ARBA00004186"/>
    </source>
</evidence>
<dbReference type="SMART" id="SM01349">
    <property type="entry name" value="TOG"/>
    <property type="match status" value="1"/>
</dbReference>
<keyword evidence="3" id="KW-0132">Cell division</keyword>
<reference evidence="9" key="1">
    <citation type="journal article" date="2018" name="Nat. Microbiol.">
        <title>Leveraging single-cell genomics to expand the fungal tree of life.</title>
        <authorList>
            <person name="Ahrendt S.R."/>
            <person name="Quandt C.A."/>
            <person name="Ciobanu D."/>
            <person name="Clum A."/>
            <person name="Salamov A."/>
            <person name="Andreopoulos B."/>
            <person name="Cheng J.F."/>
            <person name="Woyke T."/>
            <person name="Pelin A."/>
            <person name="Henrissat B."/>
            <person name="Reynolds N.K."/>
            <person name="Benny G.L."/>
            <person name="Smith M.E."/>
            <person name="James T.Y."/>
            <person name="Grigoriev I.V."/>
        </authorList>
    </citation>
    <scope>NUCLEOTIDE SEQUENCE [LARGE SCALE GENOMIC DNA]</scope>
    <source>
        <strain evidence="9">Benny S71-1</strain>
    </source>
</reference>
<evidence type="ECO:0000313" key="8">
    <source>
        <dbReference type="EMBL" id="RKP25639.1"/>
    </source>
</evidence>
<dbReference type="EMBL" id="KZ989671">
    <property type="protein sequence ID" value="RKP25639.1"/>
    <property type="molecule type" value="Genomic_DNA"/>
</dbReference>
<evidence type="ECO:0000256" key="6">
    <source>
        <dbReference type="SAM" id="MobiDB-lite"/>
    </source>
</evidence>
<dbReference type="GO" id="GO:0005876">
    <property type="term" value="C:spindle microtubule"/>
    <property type="evidence" value="ECO:0007669"/>
    <property type="project" value="TreeGrafter"/>
</dbReference>
<dbReference type="OrthoDB" id="5590215at2759"/>
<dbReference type="Pfam" id="PF12348">
    <property type="entry name" value="CLASP_N"/>
    <property type="match status" value="1"/>
</dbReference>
<dbReference type="GO" id="GO:0090307">
    <property type="term" value="P:mitotic spindle assembly"/>
    <property type="evidence" value="ECO:0007669"/>
    <property type="project" value="TreeGrafter"/>
</dbReference>
<evidence type="ECO:0000256" key="4">
    <source>
        <dbReference type="ARBA" id="ARBA00022701"/>
    </source>
</evidence>
<dbReference type="InterPro" id="IPR034085">
    <property type="entry name" value="TOG"/>
</dbReference>
<feature type="compositionally biased region" description="Low complexity" evidence="6">
    <location>
        <begin position="387"/>
        <end position="401"/>
    </location>
</feature>
<feature type="non-terminal residue" evidence="8">
    <location>
        <position position="1106"/>
    </location>
</feature>